<dbReference type="AlphaFoldDB" id="A0A8J2LC96"/>
<accession>A0A8J2LC96</accession>
<sequence>IPIRNETDRAISVILSEYAVASMQHHQHQNTNEETDSSPVTYIQIPNDMNLGQNEDNSSQVICYEDLPDGSYTIDVQDPNMQQDQMYTLSEYSDGNVIIVNPDESNKENMSDQILNEMVVSEFGVLTNEGNMISNGRVSAPPMESTPNYASAAKRERMLNRSSSLPLSNPQVHQEMIMDNSALGLNEQHHQDLTLLNTIS</sequence>
<evidence type="ECO:0000313" key="2">
    <source>
        <dbReference type="Proteomes" id="UP000708208"/>
    </source>
</evidence>
<name>A0A8J2LC96_9HEXA</name>
<organism evidence="1 2">
    <name type="scientific">Allacma fusca</name>
    <dbReference type="NCBI Taxonomy" id="39272"/>
    <lineage>
        <taxon>Eukaryota</taxon>
        <taxon>Metazoa</taxon>
        <taxon>Ecdysozoa</taxon>
        <taxon>Arthropoda</taxon>
        <taxon>Hexapoda</taxon>
        <taxon>Collembola</taxon>
        <taxon>Symphypleona</taxon>
        <taxon>Sminthuridae</taxon>
        <taxon>Allacma</taxon>
    </lineage>
</organism>
<keyword evidence="2" id="KW-1185">Reference proteome</keyword>
<dbReference type="Proteomes" id="UP000708208">
    <property type="component" value="Unassembled WGS sequence"/>
</dbReference>
<gene>
    <name evidence="1" type="ORF">AFUS01_LOCUS30535</name>
</gene>
<reference evidence="1" key="1">
    <citation type="submission" date="2021-06" db="EMBL/GenBank/DDBJ databases">
        <authorList>
            <person name="Hodson N. C."/>
            <person name="Mongue J. A."/>
            <person name="Jaron S. K."/>
        </authorList>
    </citation>
    <scope>NUCLEOTIDE SEQUENCE</scope>
</reference>
<dbReference type="EMBL" id="CAJVCH010470293">
    <property type="protein sequence ID" value="CAG7820129.1"/>
    <property type="molecule type" value="Genomic_DNA"/>
</dbReference>
<feature type="non-terminal residue" evidence="1">
    <location>
        <position position="200"/>
    </location>
</feature>
<protein>
    <submittedName>
        <fullName evidence="1">Uncharacterized protein</fullName>
    </submittedName>
</protein>
<evidence type="ECO:0000313" key="1">
    <source>
        <dbReference type="EMBL" id="CAG7820129.1"/>
    </source>
</evidence>
<proteinExistence type="predicted"/>
<feature type="non-terminal residue" evidence="1">
    <location>
        <position position="1"/>
    </location>
</feature>
<comment type="caution">
    <text evidence="1">The sequence shown here is derived from an EMBL/GenBank/DDBJ whole genome shotgun (WGS) entry which is preliminary data.</text>
</comment>